<dbReference type="OrthoDB" id="433786at2759"/>
<evidence type="ECO:0000313" key="4">
    <source>
        <dbReference type="Proteomes" id="UP000604046"/>
    </source>
</evidence>
<name>A0A812J3T9_9DINO</name>
<feature type="region of interest" description="Disordered" evidence="2">
    <location>
        <begin position="1"/>
        <end position="45"/>
    </location>
</feature>
<organism evidence="3 4">
    <name type="scientific">Symbiodinium natans</name>
    <dbReference type="NCBI Taxonomy" id="878477"/>
    <lineage>
        <taxon>Eukaryota</taxon>
        <taxon>Sar</taxon>
        <taxon>Alveolata</taxon>
        <taxon>Dinophyceae</taxon>
        <taxon>Suessiales</taxon>
        <taxon>Symbiodiniaceae</taxon>
        <taxon>Symbiodinium</taxon>
    </lineage>
</organism>
<gene>
    <name evidence="3" type="primary">SKOR</name>
    <name evidence="3" type="ORF">SNAT2548_LOCUS5442</name>
</gene>
<dbReference type="Proteomes" id="UP000604046">
    <property type="component" value="Unassembled WGS sequence"/>
</dbReference>
<accession>A0A812J3T9</accession>
<proteinExistence type="predicted"/>
<dbReference type="AlphaFoldDB" id="A0A812J3T9"/>
<evidence type="ECO:0000256" key="1">
    <source>
        <dbReference type="SAM" id="Coils"/>
    </source>
</evidence>
<keyword evidence="4" id="KW-1185">Reference proteome</keyword>
<comment type="caution">
    <text evidence="3">The sequence shown here is derived from an EMBL/GenBank/DDBJ whole genome shotgun (WGS) entry which is preliminary data.</text>
</comment>
<protein>
    <submittedName>
        <fullName evidence="3">SKOR protein</fullName>
    </submittedName>
</protein>
<evidence type="ECO:0000256" key="2">
    <source>
        <dbReference type="SAM" id="MobiDB-lite"/>
    </source>
</evidence>
<keyword evidence="1" id="KW-0175">Coiled coil</keyword>
<feature type="compositionally biased region" description="Polar residues" evidence="2">
    <location>
        <begin position="1"/>
        <end position="12"/>
    </location>
</feature>
<sequence>MMRPSQSASTSELRGADAAPVQLDASPHVQSREGQPISRIARQDGRPPGGFVFDLVLDRFFSAWQAVSKDGRQYRRSRRDTSSRKWLGTRCSTRFLWRLVSSLKCFVDKPLPVQLFRGMRCRHKETQRAGTFLSCGERGICKVLFDGDQEPAFVLAAQLLRIHVAPHPFLAGLAFLAWALAHAENEDLKIDGLRTALLFGQVMGKQGKGKTGKPGKSGQLTMLAVMQEEAAKGLRFCFSAWKTSTRKRTKFPAFRRLMGEAFQGWLEALLRSRSDRAQELLQTTQADLAQLRGAALSRRGQAEGLRGRVLEALERLAPLSPWLLRRMLFAWRSSSLRGRLMAESRAQARRALAFSALQVAEAMGKLTVSFLRPHLQAWADRASQARKLQRAAQSTLKELMGSSLSTVFRAWKQMKLSRYQTLVAKLHQREREYAELHELSESFFRCSRECAQRLKHMETAARAADRALQIGAARADSLEAEVQALRRALQERVVDSGSLGNDLKEQMEERCQEELLAFSRRAATLEAELEASRGMEVKLRLDDAKEAPPTAITSRKAALAEAQALREAAARAEYHEVDLLEAARAVAREATADAAAQHRALSSLIRKEPELAELGLHMEEPLDPVSDRSMLPSLPLESFEGAKGTDKNVPNIPDAMERRRGEKGELAEVPLSSAGRATQTSLPWMAPPVAPSALASSRSADRQRKFVNAWKPSGKNLPDTANEDAMSFDLASNILRTGAYFKKKAGRRSSVTRYFFVGEPNSTQGFLKYFRDHKMAQTPRGGFDLVDLVRASWDGQQLSVTLTQSTKTDASERGLVEIPPNFFQALLVAVHEAEFRRQNPDDVDG</sequence>
<dbReference type="EMBL" id="CAJNDS010000347">
    <property type="protein sequence ID" value="CAE7195747.1"/>
    <property type="molecule type" value="Genomic_DNA"/>
</dbReference>
<evidence type="ECO:0000313" key="3">
    <source>
        <dbReference type="EMBL" id="CAE7195747.1"/>
    </source>
</evidence>
<reference evidence="3" key="1">
    <citation type="submission" date="2021-02" db="EMBL/GenBank/DDBJ databases">
        <authorList>
            <person name="Dougan E. K."/>
            <person name="Rhodes N."/>
            <person name="Thang M."/>
            <person name="Chan C."/>
        </authorList>
    </citation>
    <scope>NUCLEOTIDE SEQUENCE</scope>
</reference>
<feature type="coiled-coil region" evidence="1">
    <location>
        <begin position="468"/>
        <end position="528"/>
    </location>
</feature>